<dbReference type="AlphaFoldDB" id="A0A0D0V215"/>
<organism evidence="2 3">
    <name type="scientific">Micromonospora haikouensis</name>
    <dbReference type="NCBI Taxonomy" id="686309"/>
    <lineage>
        <taxon>Bacteria</taxon>
        <taxon>Bacillati</taxon>
        <taxon>Actinomycetota</taxon>
        <taxon>Actinomycetes</taxon>
        <taxon>Micromonosporales</taxon>
        <taxon>Micromonosporaceae</taxon>
        <taxon>Micromonospora</taxon>
    </lineage>
</organism>
<dbReference type="OrthoDB" id="3405693at2"/>
<evidence type="ECO:0000313" key="3">
    <source>
        <dbReference type="Proteomes" id="UP000032254"/>
    </source>
</evidence>
<feature type="signal peptide" evidence="1">
    <location>
        <begin position="1"/>
        <end position="34"/>
    </location>
</feature>
<dbReference type="RefSeq" id="WP_043961774.1">
    <property type="nucleotide sequence ID" value="NZ_JBEZEP010000041.1"/>
</dbReference>
<protein>
    <submittedName>
        <fullName evidence="2">Uncharacterized protein</fullName>
    </submittedName>
</protein>
<dbReference type="EMBL" id="JXSX01000001">
    <property type="protein sequence ID" value="KIR65017.1"/>
    <property type="molecule type" value="Genomic_DNA"/>
</dbReference>
<gene>
    <name evidence="2" type="ORF">TK50_05680</name>
</gene>
<feature type="chain" id="PRO_5002239219" evidence="1">
    <location>
        <begin position="35"/>
        <end position="179"/>
    </location>
</feature>
<keyword evidence="3" id="KW-1185">Reference proteome</keyword>
<reference evidence="2 3" key="1">
    <citation type="submission" date="2015-01" db="EMBL/GenBank/DDBJ databases">
        <title>Sequencing and annotation of Micromonospora carbonacea strain JXNU-1 genome.</title>
        <authorList>
            <person name="Long Z."/>
            <person name="Huang Y."/>
            <person name="Jiang Y."/>
        </authorList>
    </citation>
    <scope>NUCLEOTIDE SEQUENCE [LARGE SCALE GENOMIC DNA]</scope>
    <source>
        <strain evidence="2 3">JXNU-1</strain>
    </source>
</reference>
<sequence>MTKVRPGWTLRAFAALSTVALSAALLAVAGPSQAAGSAAKNQGSPLSAGTATYSAQATTARGPLVATAKVGALDITCTLTPSKPFVYYGGPYGGGEEGIATVRCTQPVYAIQVEVALFRYSSQVTYNTHTSYSTTTASADTEYPRMSGEYRTGADAYITWTYGGPTSFIPLTFSEIAYL</sequence>
<dbReference type="PATRIC" id="fig|47853.6.peg.1210"/>
<proteinExistence type="predicted"/>
<dbReference type="Proteomes" id="UP000032254">
    <property type="component" value="Unassembled WGS sequence"/>
</dbReference>
<name>A0A0D0V215_9ACTN</name>
<keyword evidence="1" id="KW-0732">Signal</keyword>
<comment type="caution">
    <text evidence="2">The sequence shown here is derived from an EMBL/GenBank/DDBJ whole genome shotgun (WGS) entry which is preliminary data.</text>
</comment>
<accession>A0A0D0V215</accession>
<evidence type="ECO:0000313" key="2">
    <source>
        <dbReference type="EMBL" id="KIR65017.1"/>
    </source>
</evidence>
<dbReference type="GeneID" id="301303639"/>
<evidence type="ECO:0000256" key="1">
    <source>
        <dbReference type="SAM" id="SignalP"/>
    </source>
</evidence>